<dbReference type="SUPFAM" id="SSF53448">
    <property type="entry name" value="Nucleotide-diphospho-sugar transferases"/>
    <property type="match status" value="1"/>
</dbReference>
<comment type="similarity">
    <text evidence="1">Belongs to the glycosyltransferase 2 family. WaaE/KdtX subfamily.</text>
</comment>
<evidence type="ECO:0000313" key="4">
    <source>
        <dbReference type="Proteomes" id="UP000000248"/>
    </source>
</evidence>
<dbReference type="PANTHER" id="PTHR43630:SF2">
    <property type="entry name" value="GLYCOSYLTRANSFERASE"/>
    <property type="match status" value="1"/>
</dbReference>
<dbReference type="RefSeq" id="WP_012031191.1">
    <property type="nucleotide sequence ID" value="NC_009446.1"/>
</dbReference>
<evidence type="ECO:0000256" key="1">
    <source>
        <dbReference type="ARBA" id="ARBA00038494"/>
    </source>
</evidence>
<keyword evidence="3" id="KW-0808">Transferase</keyword>
<dbReference type="Proteomes" id="UP000000248">
    <property type="component" value="Chromosome"/>
</dbReference>
<dbReference type="GO" id="GO:0016740">
    <property type="term" value="F:transferase activity"/>
    <property type="evidence" value="ECO:0007669"/>
    <property type="project" value="UniProtKB-KW"/>
</dbReference>
<dbReference type="CDD" id="cd02511">
    <property type="entry name" value="Beta4Glucosyltransferase"/>
    <property type="match status" value="1"/>
</dbReference>
<dbReference type="AlphaFoldDB" id="A5EYB6"/>
<dbReference type="PANTHER" id="PTHR43630">
    <property type="entry name" value="POLY-BETA-1,6-N-ACETYL-D-GLUCOSAMINE SYNTHASE"/>
    <property type="match status" value="1"/>
</dbReference>
<dbReference type="STRING" id="246195.DNO_0870"/>
<gene>
    <name evidence="3" type="ordered locus">DNO_0870</name>
</gene>
<organism evidence="3 4">
    <name type="scientific">Dichelobacter nodosus (strain VCS1703A)</name>
    <dbReference type="NCBI Taxonomy" id="246195"/>
    <lineage>
        <taxon>Bacteria</taxon>
        <taxon>Pseudomonadati</taxon>
        <taxon>Pseudomonadota</taxon>
        <taxon>Gammaproteobacteria</taxon>
        <taxon>Cardiobacteriales</taxon>
        <taxon>Cardiobacteriaceae</taxon>
        <taxon>Dichelobacter</taxon>
    </lineage>
</organism>
<dbReference type="InterPro" id="IPR001173">
    <property type="entry name" value="Glyco_trans_2-like"/>
</dbReference>
<reference evidence="3 4" key="1">
    <citation type="journal article" date="2007" name="Nat. Biotechnol.">
        <title>Genome sequence and identification of candidate vaccine antigens from the animal pathogen Dichelobacter nodosus.</title>
        <authorList>
            <person name="Myers G.S."/>
            <person name="Parker D."/>
            <person name="Al-Hasani K."/>
            <person name="Kennan R.M."/>
            <person name="Seemann T."/>
            <person name="Ren Q."/>
            <person name="Badger J.H."/>
            <person name="Selengut J.D."/>
            <person name="Deboy R.T."/>
            <person name="Tettelin H."/>
            <person name="Boyce J.D."/>
            <person name="McCarl V.P."/>
            <person name="Han X."/>
            <person name="Nelson W.C."/>
            <person name="Madupu R."/>
            <person name="Mohamoud Y."/>
            <person name="Holley T."/>
            <person name="Fedorova N."/>
            <person name="Khouri H."/>
            <person name="Bottomley S.P."/>
            <person name="Whittington R.J."/>
            <person name="Adler B."/>
            <person name="Songer J.G."/>
            <person name="Rood J.I."/>
            <person name="Paulsen I.T."/>
        </authorList>
    </citation>
    <scope>NUCLEOTIDE SEQUENCE [LARGE SCALE GENOMIC DNA]</scope>
    <source>
        <strain evidence="3 4">VCS1703A</strain>
    </source>
</reference>
<dbReference type="InterPro" id="IPR029044">
    <property type="entry name" value="Nucleotide-diphossugar_trans"/>
</dbReference>
<sequence>MCLSAVIIVKNAEHTLEKTLQSLSLFKEILIYDTGSTDKSKTIALTFANVRWIDGYFDQFGTTKNRAVATARYDWIFSLDADESVDAQLAQSMLTFPFDKPETVGEILRENWFYGQAVTVGGWGNDRLIRLFHRRYHQFSNRCVHESVVIDKNTHVIALSGRLQHQAVTDLAQLITKIDRYSALSAQIVPKKPFFIIVLKTFYAFIRSYFFQCGFLAGWRGFTIAVYEANNVYFKYLRAKIKS</sequence>
<name>A5EYB6_DICNV</name>
<dbReference type="KEGG" id="dno:DNO_0870"/>
<evidence type="ECO:0000313" key="3">
    <source>
        <dbReference type="EMBL" id="ABQ14132.1"/>
    </source>
</evidence>
<feature type="domain" description="Glycosyltransferase 2-like" evidence="2">
    <location>
        <begin position="4"/>
        <end position="112"/>
    </location>
</feature>
<keyword evidence="4" id="KW-1185">Reference proteome</keyword>
<evidence type="ECO:0000259" key="2">
    <source>
        <dbReference type="Pfam" id="PF00535"/>
    </source>
</evidence>
<protein>
    <submittedName>
        <fullName evidence="3">Glycosyl transferase, group 2 family protein</fullName>
    </submittedName>
</protein>
<dbReference type="CAZy" id="GT2">
    <property type="family name" value="Glycosyltransferase Family 2"/>
</dbReference>
<accession>A5EYB6</accession>
<dbReference type="EMBL" id="CP000513">
    <property type="protein sequence ID" value="ABQ14132.1"/>
    <property type="molecule type" value="Genomic_DNA"/>
</dbReference>
<proteinExistence type="inferred from homology"/>
<dbReference type="Gene3D" id="3.90.550.10">
    <property type="entry name" value="Spore Coat Polysaccharide Biosynthesis Protein SpsA, Chain A"/>
    <property type="match status" value="1"/>
</dbReference>
<dbReference type="eggNOG" id="COG1216">
    <property type="taxonomic scope" value="Bacteria"/>
</dbReference>
<dbReference type="HOGENOM" id="CLU_065962_1_0_6"/>
<dbReference type="Pfam" id="PF00535">
    <property type="entry name" value="Glycos_transf_2"/>
    <property type="match status" value="1"/>
</dbReference>